<feature type="transmembrane region" description="Helical" evidence="13">
    <location>
        <begin position="527"/>
        <end position="547"/>
    </location>
</feature>
<sequence length="705" mass="78278">MVSLEAHTGQFGGTQGSVWRNTRVSLEEHKGQFGGTQGSVCGNTRVGLWEHKGRFVGSQGSVCGNTRVGLWEHKGRFVRTQGSFCGNTRVGLWEHKGFTNLSVTHRMGGRPVPIVLSKDDHIFELDEAALSKILLQDHVKNKNVVVVSVAGAFRKGKSFLLDFFLRFMNAQGTPDWIGGNDTPLEGFSWRGGSERDTTGILIWSEVFLSKLPSGEEVAVLLIDTQGAFDSESTVRDCATVFALSTMVSSVQIYNLLHNIQEDDLQHLQLFTEYGRLALDEDSNSTPFQKLQFLVRDWSFPYEAPYGAQGGNNILKRRLQVSDKQHPELQSLREHITKCFSDISCFLMPHPGLKVATCPDFDGKLSDIEPEFQKHLKIFVPMVLASENLVIKEIAGQKVKAKELVQYFKSYLEIYKGDKLPEPKSMLAATAEANNLAAVAAAKETYVNLMEGVCGGGKPYLNTQMLETQHMHIKDKAMLQFSSKRKMGGDNFSEKYREKLDSDLEESFEQFRSHNESKNIFKAARTPAVFFALAVIFYILSGLFGLLGIYSVANICNIAMGVALITLILWAYISTIPTPTLKRPIMSGQQLHPFLHSPSPKEPQLTTPLPTLNKQESRSSSGQECPANNSTLSSTLPPLKNHNSRHHSQLSNKQSRLMKPTYQQLLEVGIRQAAMTATDSLGGNNSTNFNATSTNFTESNGRLKNT</sequence>
<feature type="transmembrane region" description="Helical" evidence="13">
    <location>
        <begin position="554"/>
        <end position="572"/>
    </location>
</feature>
<dbReference type="InterPro" id="IPR015894">
    <property type="entry name" value="Guanylate-bd_N"/>
</dbReference>
<evidence type="ECO:0000256" key="2">
    <source>
        <dbReference type="ARBA" id="ARBA00022692"/>
    </source>
</evidence>
<protein>
    <recommendedName>
        <fullName evidence="14">GB1/RHD3-type G domain-containing protein</fullName>
    </recommendedName>
</protein>
<keyword evidence="9 13" id="KW-0472">Membrane</keyword>
<dbReference type="InterPro" id="IPR036543">
    <property type="entry name" value="Guanylate-bd_C_sf"/>
</dbReference>
<evidence type="ECO:0000256" key="9">
    <source>
        <dbReference type="ARBA" id="ARBA00023136"/>
    </source>
</evidence>
<dbReference type="PANTHER" id="PTHR10751">
    <property type="entry name" value="GUANYLATE BINDING PROTEIN"/>
    <property type="match status" value="1"/>
</dbReference>
<evidence type="ECO:0000256" key="7">
    <source>
        <dbReference type="ARBA" id="ARBA00022989"/>
    </source>
</evidence>
<dbReference type="FunFam" id="1.20.58.420:FF:000001">
    <property type="entry name" value="Atlastin-1 isoform 1"/>
    <property type="match status" value="1"/>
</dbReference>
<reference evidence="15" key="1">
    <citation type="submission" date="2020-11" db="EMBL/GenBank/DDBJ databases">
        <authorList>
            <person name="Tran Van P."/>
        </authorList>
    </citation>
    <scope>NUCLEOTIDE SEQUENCE</scope>
</reference>
<feature type="region of interest" description="Disordered" evidence="12">
    <location>
        <begin position="591"/>
        <end position="656"/>
    </location>
</feature>
<dbReference type="EMBL" id="OE841870">
    <property type="protein sequence ID" value="CAD7597582.1"/>
    <property type="molecule type" value="Genomic_DNA"/>
</dbReference>
<dbReference type="GO" id="GO:0005789">
    <property type="term" value="C:endoplasmic reticulum membrane"/>
    <property type="evidence" value="ECO:0007669"/>
    <property type="project" value="UniProtKB-SubCell"/>
</dbReference>
<evidence type="ECO:0000256" key="13">
    <source>
        <dbReference type="SAM" id="Phobius"/>
    </source>
</evidence>
<gene>
    <name evidence="15" type="ORF">TGEB3V08_LOCUS6816</name>
</gene>
<keyword evidence="7 13" id="KW-1133">Transmembrane helix</keyword>
<dbReference type="CDD" id="cd01851">
    <property type="entry name" value="GBP"/>
    <property type="match status" value="1"/>
</dbReference>
<dbReference type="AlphaFoldDB" id="A0A7R9K0X2"/>
<dbReference type="SUPFAM" id="SSF48340">
    <property type="entry name" value="Interferon-induced guanylate-binding protein 1 (GBP1), C-terminal domain"/>
    <property type="match status" value="1"/>
</dbReference>
<comment type="subcellular location">
    <subcellularLocation>
        <location evidence="1">Endoplasmic reticulum membrane</location>
        <topology evidence="1">Multi-pass membrane protein</topology>
    </subcellularLocation>
</comment>
<evidence type="ECO:0000259" key="14">
    <source>
        <dbReference type="PROSITE" id="PS51715"/>
    </source>
</evidence>
<proteinExistence type="inferred from homology"/>
<feature type="domain" description="GB1/RHD3-type G" evidence="14">
    <location>
        <begin position="141"/>
        <end position="387"/>
    </location>
</feature>
<feature type="compositionally biased region" description="Polar residues" evidence="12">
    <location>
        <begin position="603"/>
        <end position="635"/>
    </location>
</feature>
<dbReference type="InterPro" id="IPR027417">
    <property type="entry name" value="P-loop_NTPase"/>
</dbReference>
<comment type="catalytic activity">
    <reaction evidence="10">
        <text>GTP + H2O = GDP + phosphate + H(+)</text>
        <dbReference type="Rhea" id="RHEA:19669"/>
        <dbReference type="ChEBI" id="CHEBI:15377"/>
        <dbReference type="ChEBI" id="CHEBI:15378"/>
        <dbReference type="ChEBI" id="CHEBI:37565"/>
        <dbReference type="ChEBI" id="CHEBI:43474"/>
        <dbReference type="ChEBI" id="CHEBI:58189"/>
    </reaction>
    <physiologicalReaction direction="left-to-right" evidence="10">
        <dbReference type="Rhea" id="RHEA:19670"/>
    </physiologicalReaction>
</comment>
<dbReference type="Gene3D" id="3.40.50.300">
    <property type="entry name" value="P-loop containing nucleotide triphosphate hydrolases"/>
    <property type="match status" value="1"/>
</dbReference>
<evidence type="ECO:0000256" key="10">
    <source>
        <dbReference type="ARBA" id="ARBA00049117"/>
    </source>
</evidence>
<dbReference type="InterPro" id="IPR030386">
    <property type="entry name" value="G_GB1_RHD3_dom"/>
</dbReference>
<dbReference type="FunFam" id="3.40.50.300:FF:003207">
    <property type="entry name" value="ATLastiN (Endoplasmic reticulum GTPase) related"/>
    <property type="match status" value="1"/>
</dbReference>
<keyword evidence="8" id="KW-0342">GTP-binding</keyword>
<evidence type="ECO:0000256" key="8">
    <source>
        <dbReference type="ARBA" id="ARBA00023134"/>
    </source>
</evidence>
<dbReference type="GO" id="GO:0003924">
    <property type="term" value="F:GTPase activity"/>
    <property type="evidence" value="ECO:0007669"/>
    <property type="project" value="InterPro"/>
</dbReference>
<organism evidence="15">
    <name type="scientific">Timema genevievae</name>
    <name type="common">Walking stick</name>
    <dbReference type="NCBI Taxonomy" id="629358"/>
    <lineage>
        <taxon>Eukaryota</taxon>
        <taxon>Metazoa</taxon>
        <taxon>Ecdysozoa</taxon>
        <taxon>Arthropoda</taxon>
        <taxon>Hexapoda</taxon>
        <taxon>Insecta</taxon>
        <taxon>Pterygota</taxon>
        <taxon>Neoptera</taxon>
        <taxon>Polyneoptera</taxon>
        <taxon>Phasmatodea</taxon>
        <taxon>Timematodea</taxon>
        <taxon>Timematoidea</taxon>
        <taxon>Timematidae</taxon>
        <taxon>Timema</taxon>
    </lineage>
</organism>
<dbReference type="SUPFAM" id="SSF52540">
    <property type="entry name" value="P-loop containing nucleoside triphosphate hydrolases"/>
    <property type="match status" value="1"/>
</dbReference>
<keyword evidence="6" id="KW-0460">Magnesium</keyword>
<dbReference type="FunFam" id="3.40.50.300:FF:004169">
    <property type="entry name" value="Atlastin 3"/>
    <property type="match status" value="1"/>
</dbReference>
<evidence type="ECO:0000256" key="5">
    <source>
        <dbReference type="ARBA" id="ARBA00022824"/>
    </source>
</evidence>
<comment type="similarity">
    <text evidence="11">Belongs to the TRAFAC class dynamin-like GTPase superfamily. GB1/RHD3 GTPase family.</text>
</comment>
<accession>A0A7R9K0X2</accession>
<dbReference type="Pfam" id="PF02263">
    <property type="entry name" value="GBP"/>
    <property type="match status" value="1"/>
</dbReference>
<dbReference type="GO" id="GO:0005525">
    <property type="term" value="F:GTP binding"/>
    <property type="evidence" value="ECO:0007669"/>
    <property type="project" value="UniProtKB-KW"/>
</dbReference>
<keyword evidence="3" id="KW-0547">Nucleotide-binding</keyword>
<name>A0A7R9K0X2_TIMGE</name>
<keyword evidence="2 13" id="KW-0812">Transmembrane</keyword>
<evidence type="ECO:0000256" key="3">
    <source>
        <dbReference type="ARBA" id="ARBA00022741"/>
    </source>
</evidence>
<evidence type="ECO:0000256" key="1">
    <source>
        <dbReference type="ARBA" id="ARBA00004477"/>
    </source>
</evidence>
<evidence type="ECO:0000313" key="15">
    <source>
        <dbReference type="EMBL" id="CAD7597582.1"/>
    </source>
</evidence>
<dbReference type="Gene3D" id="1.20.58.420">
    <property type="entry name" value="AHSP"/>
    <property type="match status" value="1"/>
</dbReference>
<evidence type="ECO:0000256" key="6">
    <source>
        <dbReference type="ARBA" id="ARBA00022842"/>
    </source>
</evidence>
<keyword evidence="4" id="KW-0378">Hydrolase</keyword>
<feature type="region of interest" description="Disordered" evidence="12">
    <location>
        <begin position="677"/>
        <end position="705"/>
    </location>
</feature>
<evidence type="ECO:0000256" key="12">
    <source>
        <dbReference type="SAM" id="MobiDB-lite"/>
    </source>
</evidence>
<keyword evidence="5" id="KW-0256">Endoplasmic reticulum</keyword>
<evidence type="ECO:0000256" key="11">
    <source>
        <dbReference type="PROSITE-ProRule" id="PRU01052"/>
    </source>
</evidence>
<dbReference type="PROSITE" id="PS51715">
    <property type="entry name" value="G_GB1_RHD3"/>
    <property type="match status" value="1"/>
</dbReference>
<evidence type="ECO:0000256" key="4">
    <source>
        <dbReference type="ARBA" id="ARBA00022801"/>
    </source>
</evidence>
<feature type="compositionally biased region" description="Low complexity" evidence="12">
    <location>
        <begin position="683"/>
        <end position="699"/>
    </location>
</feature>